<gene>
    <name evidence="1" type="ORF">BN533_01471</name>
</gene>
<comment type="caution">
    <text evidence="1">The sequence shown here is derived from an EMBL/GenBank/DDBJ whole genome shotgun (WGS) entry which is preliminary data.</text>
</comment>
<dbReference type="InterPro" id="IPR009081">
    <property type="entry name" value="PP-bd_ACP"/>
</dbReference>
<dbReference type="EMBL" id="CBDS010000087">
    <property type="protein sequence ID" value="CDB46415.1"/>
    <property type="molecule type" value="Genomic_DNA"/>
</dbReference>
<dbReference type="Gene3D" id="1.10.1200.10">
    <property type="entry name" value="ACP-like"/>
    <property type="match status" value="1"/>
</dbReference>
<dbReference type="HOGENOM" id="CLU_108696_20_5_9"/>
<dbReference type="Pfam" id="PF00550">
    <property type="entry name" value="PP-binding"/>
    <property type="match status" value="1"/>
</dbReference>
<dbReference type="PROSITE" id="PS50075">
    <property type="entry name" value="CARRIER"/>
    <property type="match status" value="1"/>
</dbReference>
<protein>
    <submittedName>
        <fullName evidence="1">Uncharacterized protein</fullName>
    </submittedName>
</protein>
<dbReference type="AlphaFoldDB" id="R6IAV6"/>
<dbReference type="eggNOG" id="ENOG50339JE">
    <property type="taxonomic scope" value="Bacteria"/>
</dbReference>
<reference evidence="1" key="1">
    <citation type="submission" date="2012-11" db="EMBL/GenBank/DDBJ databases">
        <title>Dependencies among metagenomic species, viruses, plasmids and units of genetic variation.</title>
        <authorList>
            <person name="Nielsen H.B."/>
            <person name="Almeida M."/>
            <person name="Juncker A.S."/>
            <person name="Rasmussen S."/>
            <person name="Li J."/>
            <person name="Sunagawa S."/>
            <person name="Plichta D."/>
            <person name="Gautier L."/>
            <person name="Le Chatelier E."/>
            <person name="Peletier E."/>
            <person name="Bonde I."/>
            <person name="Nielsen T."/>
            <person name="Manichanh C."/>
            <person name="Arumugam M."/>
            <person name="Batto J."/>
            <person name="Santos M.B.Q.D."/>
            <person name="Blom N."/>
            <person name="Borruel N."/>
            <person name="Burgdorf K.S."/>
            <person name="Boumezbeur F."/>
            <person name="Casellas F."/>
            <person name="Dore J."/>
            <person name="Guarner F."/>
            <person name="Hansen T."/>
            <person name="Hildebrand F."/>
            <person name="Kaas R.S."/>
            <person name="Kennedy S."/>
            <person name="Kristiansen K."/>
            <person name="Kultima J.R."/>
            <person name="Leonard P."/>
            <person name="Levenez F."/>
            <person name="Lund O."/>
            <person name="Moumen B."/>
            <person name="Le Paslier D."/>
            <person name="Pons N."/>
            <person name="Pedersen O."/>
            <person name="Prifti E."/>
            <person name="Qin J."/>
            <person name="Raes J."/>
            <person name="Tap J."/>
            <person name="Tims S."/>
            <person name="Ussery D.W."/>
            <person name="Yamada T."/>
            <person name="MetaHit consortium"/>
            <person name="Renault P."/>
            <person name="Sicheritz-Ponten T."/>
            <person name="Bork P."/>
            <person name="Wang J."/>
            <person name="Brunak S."/>
            <person name="Ehrlich S.D."/>
        </authorList>
    </citation>
    <scope>NUCLEOTIDE SEQUENCE [LARGE SCALE GENOMIC DNA]</scope>
</reference>
<sequence>MNLQEKLTLIEEVLDVAEDSLTPETLLAEVDEWDSIAALSLIVMLDEKFEKTVSGAQIKALESVNDILAYMN</sequence>
<dbReference type="InterPro" id="IPR036736">
    <property type="entry name" value="ACP-like_sf"/>
</dbReference>
<proteinExistence type="predicted"/>
<dbReference type="STRING" id="1262914.BN533_01471"/>
<evidence type="ECO:0000313" key="1">
    <source>
        <dbReference type="EMBL" id="CDB46415.1"/>
    </source>
</evidence>
<name>R6IAV6_9FIRM</name>
<accession>R6IAV6</accession>
<organism evidence="1">
    <name type="scientific">Phascolarctobacterium faecium</name>
    <dbReference type="NCBI Taxonomy" id="33025"/>
    <lineage>
        <taxon>Bacteria</taxon>
        <taxon>Bacillati</taxon>
        <taxon>Bacillota</taxon>
        <taxon>Negativicutes</taxon>
        <taxon>Acidaminococcales</taxon>
        <taxon>Acidaminococcaceae</taxon>
        <taxon>Phascolarctobacterium</taxon>
    </lineage>
</organism>
<dbReference type="RefSeq" id="WP_021718371.1">
    <property type="nucleotide sequence ID" value="NZ_CAKVRS010000001.1"/>
</dbReference>
<dbReference type="SUPFAM" id="SSF47336">
    <property type="entry name" value="ACP-like"/>
    <property type="match status" value="1"/>
</dbReference>